<protein>
    <submittedName>
        <fullName evidence="2">Uncharacterized protein</fullName>
    </submittedName>
</protein>
<feature type="compositionally biased region" description="Polar residues" evidence="1">
    <location>
        <begin position="222"/>
        <end position="241"/>
    </location>
</feature>
<feature type="region of interest" description="Disordered" evidence="1">
    <location>
        <begin position="487"/>
        <end position="517"/>
    </location>
</feature>
<gene>
    <name evidence="2" type="ORF">A4A49_64523</name>
</gene>
<feature type="region of interest" description="Disordered" evidence="1">
    <location>
        <begin position="1"/>
        <end position="46"/>
    </location>
</feature>
<feature type="compositionally biased region" description="Low complexity" evidence="1">
    <location>
        <begin position="441"/>
        <end position="450"/>
    </location>
</feature>
<name>A0A1J6JS51_NICAT</name>
<dbReference type="Gramene" id="OIT19348">
    <property type="protein sequence ID" value="OIT19348"/>
    <property type="gene ID" value="A4A49_64523"/>
</dbReference>
<dbReference type="AlphaFoldDB" id="A0A1J6JS51"/>
<feature type="compositionally biased region" description="Basic and acidic residues" evidence="1">
    <location>
        <begin position="242"/>
        <end position="252"/>
    </location>
</feature>
<sequence>NTQKWQKAETKVEEKPQKSVDEESKKPLDNSKKGGNGTITPITQQQKMMSIVPGNLTNPNLTKNSFSCLYPKDIVTNSIEDTSSPHNSQNPLGSNSHITSTPTSYPLDAYSGPTAHHSPSQAMDLDLKRPTKSSTPSLMHNLGSTQSLAPILPMKDTNLTQQIPSTNQTQPLSNSSQTIINVQDTLNPRKDKSLVPQNVPHTPLLDQYQTDRFTEELKAKTSHNLSKNNLNNAKTSPQPKQETPKAKEECMDKTTNPSTTPNTTHLHHKANSTEPYPPIMVGMGPHGSCTKHKSPTRGEGSHNTNRGSLILGPNCDGRNANWHEQCDDETMVESPTAHAHEYGPPPLTLELPCSTPTPHTHAPPKPTHLPSPCKPSNLIPLHGCCPNTATITAQQQHTLNPTAQDITPLHPSNIEPNSNTISNPTKPDFERDGRGGRRGRNANGKNSGARSVKIPKNNGIPSKKRKKIHLKLPGGFEEMLNFHKEGEPTEHLPTCGGVSTNNVLPLLDATGNDEERR</sequence>
<feature type="compositionally biased region" description="Polar residues" evidence="1">
    <location>
        <begin position="414"/>
        <end position="425"/>
    </location>
</feature>
<dbReference type="EMBL" id="MJEQ01007872">
    <property type="protein sequence ID" value="OIT19348.1"/>
    <property type="molecule type" value="Genomic_DNA"/>
</dbReference>
<feature type="compositionally biased region" description="Polar residues" evidence="1">
    <location>
        <begin position="80"/>
        <end position="104"/>
    </location>
</feature>
<reference evidence="2" key="1">
    <citation type="submission" date="2016-11" db="EMBL/GenBank/DDBJ databases">
        <title>The genome of Nicotiana attenuata.</title>
        <authorList>
            <person name="Xu S."/>
            <person name="Brockmoeller T."/>
            <person name="Gaquerel E."/>
            <person name="Navarro A."/>
            <person name="Kuhl H."/>
            <person name="Gase K."/>
            <person name="Ling Z."/>
            <person name="Zhou W."/>
            <person name="Kreitzer C."/>
            <person name="Stanke M."/>
            <person name="Tang H."/>
            <person name="Lyons E."/>
            <person name="Pandey P."/>
            <person name="Pandey S.P."/>
            <person name="Timmermann B."/>
            <person name="Baldwin I.T."/>
        </authorList>
    </citation>
    <scope>NUCLEOTIDE SEQUENCE [LARGE SCALE GENOMIC DNA]</scope>
    <source>
        <strain evidence="2">UT</strain>
    </source>
</reference>
<feature type="region of interest" description="Disordered" evidence="1">
    <location>
        <begin position="80"/>
        <end position="138"/>
    </location>
</feature>
<keyword evidence="3" id="KW-1185">Reference proteome</keyword>
<feature type="region of interest" description="Disordered" evidence="1">
    <location>
        <begin position="188"/>
        <end position="270"/>
    </location>
</feature>
<organism evidence="2 3">
    <name type="scientific">Nicotiana attenuata</name>
    <name type="common">Coyote tobacco</name>
    <dbReference type="NCBI Taxonomy" id="49451"/>
    <lineage>
        <taxon>Eukaryota</taxon>
        <taxon>Viridiplantae</taxon>
        <taxon>Streptophyta</taxon>
        <taxon>Embryophyta</taxon>
        <taxon>Tracheophyta</taxon>
        <taxon>Spermatophyta</taxon>
        <taxon>Magnoliopsida</taxon>
        <taxon>eudicotyledons</taxon>
        <taxon>Gunneridae</taxon>
        <taxon>Pentapetalae</taxon>
        <taxon>asterids</taxon>
        <taxon>lamiids</taxon>
        <taxon>Solanales</taxon>
        <taxon>Solanaceae</taxon>
        <taxon>Nicotianoideae</taxon>
        <taxon>Nicotianeae</taxon>
        <taxon>Nicotiana</taxon>
    </lineage>
</organism>
<feature type="compositionally biased region" description="Low complexity" evidence="1">
    <location>
        <begin position="254"/>
        <end position="264"/>
    </location>
</feature>
<comment type="caution">
    <text evidence="2">The sequence shown here is derived from an EMBL/GenBank/DDBJ whole genome shotgun (WGS) entry which is preliminary data.</text>
</comment>
<feature type="non-terminal residue" evidence="2">
    <location>
        <position position="1"/>
    </location>
</feature>
<dbReference type="Proteomes" id="UP000187609">
    <property type="component" value="Unassembled WGS sequence"/>
</dbReference>
<accession>A0A1J6JS51</accession>
<feature type="region of interest" description="Disordered" evidence="1">
    <location>
        <begin position="289"/>
        <end position="349"/>
    </location>
</feature>
<evidence type="ECO:0000256" key="1">
    <source>
        <dbReference type="SAM" id="MobiDB-lite"/>
    </source>
</evidence>
<feature type="region of interest" description="Disordered" evidence="1">
    <location>
        <begin position="403"/>
        <end position="466"/>
    </location>
</feature>
<proteinExistence type="predicted"/>
<feature type="compositionally biased region" description="Basic and acidic residues" evidence="1">
    <location>
        <begin position="1"/>
        <end position="32"/>
    </location>
</feature>
<evidence type="ECO:0000313" key="3">
    <source>
        <dbReference type="Proteomes" id="UP000187609"/>
    </source>
</evidence>
<evidence type="ECO:0000313" key="2">
    <source>
        <dbReference type="EMBL" id="OIT19348.1"/>
    </source>
</evidence>